<dbReference type="Pfam" id="PF22020">
    <property type="entry name" value="RlmL_1st"/>
    <property type="match status" value="1"/>
</dbReference>
<dbReference type="PANTHER" id="PTHR47313:SF1">
    <property type="entry name" value="RIBOSOMAL RNA LARGE SUBUNIT METHYLTRANSFERASE K_L"/>
    <property type="match status" value="1"/>
</dbReference>
<dbReference type="GO" id="GO:0070043">
    <property type="term" value="F:rRNA (guanine-N7-)-methyltransferase activity"/>
    <property type="evidence" value="ECO:0007669"/>
    <property type="project" value="TreeGrafter"/>
</dbReference>
<dbReference type="InterPro" id="IPR004114">
    <property type="entry name" value="THUMP_dom"/>
</dbReference>
<sequence length="407" mass="45964">MEDNFKMVAKTFFGFEEILAKELQMLGAQNVEQGVRMVSFKGDKGFMYKANLALRTALKILKPIYFFKANNEQALYKGIASMNWSKLLNANQTFVIDTTVHSEYFNHSEFVSQKCKDAIVDQFRERTGQRPSIDKVHPDLRINIHIDKDQVSVALDTSGNALNQRGYRTATNIAPINEVLAAGILLLSGWDGQTDFLDPMCGSGTFLAEAAMIACNIPANINRKEFAFEKWNDWDNDLFDAISDSLLKRVREFHHTIKGYDKAPSAVQKAKDNIKNANLDDYITIEENNFFDTLKSSEGKLHIVFNPPYDERLDIHMEEFYKNIGDTLKKNYPGTNAWMITANLEALKYVGLKPSRKIKLFNAGLEARLVKYEMYEGSKRTKFASATLSEGADGAAEKISPNLDASL</sequence>
<keyword evidence="6" id="KW-1185">Reference proteome</keyword>
<reference evidence="6" key="1">
    <citation type="submission" date="2016-11" db="EMBL/GenBank/DDBJ databases">
        <authorList>
            <person name="Varghese N."/>
            <person name="Submissions S."/>
        </authorList>
    </citation>
    <scope>NUCLEOTIDE SEQUENCE [LARGE SCALE GENOMIC DNA]</scope>
    <source>
        <strain evidence="6">DSM 17659</strain>
    </source>
</reference>
<evidence type="ECO:0000256" key="1">
    <source>
        <dbReference type="ARBA" id="ARBA00022603"/>
    </source>
</evidence>
<evidence type="ECO:0000259" key="4">
    <source>
        <dbReference type="PROSITE" id="PS51165"/>
    </source>
</evidence>
<dbReference type="STRING" id="229205.SAMN05444372_104111"/>
<dbReference type="InterPro" id="IPR054170">
    <property type="entry name" value="RlmL_1st"/>
</dbReference>
<dbReference type="Pfam" id="PF02926">
    <property type="entry name" value="THUMP"/>
    <property type="match status" value="1"/>
</dbReference>
<dbReference type="PANTHER" id="PTHR47313">
    <property type="entry name" value="RIBOSOMAL RNA LARGE SUBUNIT METHYLTRANSFERASE K/L"/>
    <property type="match status" value="1"/>
</dbReference>
<dbReference type="Gene3D" id="3.40.50.150">
    <property type="entry name" value="Vaccinia Virus protein VP39"/>
    <property type="match status" value="1"/>
</dbReference>
<dbReference type="PROSITE" id="PS51165">
    <property type="entry name" value="THUMP"/>
    <property type="match status" value="1"/>
</dbReference>
<evidence type="ECO:0000256" key="3">
    <source>
        <dbReference type="PROSITE-ProRule" id="PRU00529"/>
    </source>
</evidence>
<keyword evidence="3" id="KW-0694">RNA-binding</keyword>
<dbReference type="SMART" id="SM00981">
    <property type="entry name" value="THUMP"/>
    <property type="match status" value="1"/>
</dbReference>
<dbReference type="AlphaFoldDB" id="A0A1M5IKF4"/>
<dbReference type="GO" id="GO:0008990">
    <property type="term" value="F:rRNA (guanine-N2-)-methyltransferase activity"/>
    <property type="evidence" value="ECO:0007669"/>
    <property type="project" value="TreeGrafter"/>
</dbReference>
<evidence type="ECO:0000313" key="5">
    <source>
        <dbReference type="EMBL" id="SHG28263.1"/>
    </source>
</evidence>
<organism evidence="5 6">
    <name type="scientific">Flavobacterium micromati</name>
    <dbReference type="NCBI Taxonomy" id="229205"/>
    <lineage>
        <taxon>Bacteria</taxon>
        <taxon>Pseudomonadati</taxon>
        <taxon>Bacteroidota</taxon>
        <taxon>Flavobacteriia</taxon>
        <taxon>Flavobacteriales</taxon>
        <taxon>Flavobacteriaceae</taxon>
        <taxon>Flavobacterium</taxon>
    </lineage>
</organism>
<keyword evidence="1 5" id="KW-0489">Methyltransferase</keyword>
<dbReference type="CDD" id="cd11715">
    <property type="entry name" value="THUMP_AdoMetMT"/>
    <property type="match status" value="1"/>
</dbReference>
<feature type="domain" description="THUMP" evidence="4">
    <location>
        <begin position="46"/>
        <end position="157"/>
    </location>
</feature>
<dbReference type="SUPFAM" id="SSF53335">
    <property type="entry name" value="S-adenosyl-L-methionine-dependent methyltransferases"/>
    <property type="match status" value="1"/>
</dbReference>
<accession>A0A1M5IKF4</accession>
<dbReference type="InterPro" id="IPR029063">
    <property type="entry name" value="SAM-dependent_MTases_sf"/>
</dbReference>
<protein>
    <submittedName>
        <fullName evidence="5">Putative N6-adenine-specific DNA methylase</fullName>
    </submittedName>
</protein>
<dbReference type="RefSeq" id="WP_073018052.1">
    <property type="nucleotide sequence ID" value="NZ_FQWF01000004.1"/>
</dbReference>
<proteinExistence type="predicted"/>
<evidence type="ECO:0000313" key="6">
    <source>
        <dbReference type="Proteomes" id="UP000184020"/>
    </source>
</evidence>
<dbReference type="OrthoDB" id="9809404at2"/>
<name>A0A1M5IKF4_9FLAO</name>
<dbReference type="EMBL" id="FQWF01000004">
    <property type="protein sequence ID" value="SHG28263.1"/>
    <property type="molecule type" value="Genomic_DNA"/>
</dbReference>
<gene>
    <name evidence="5" type="ORF">SAMN05444372_104111</name>
</gene>
<dbReference type="Gene3D" id="3.30.2130.30">
    <property type="match status" value="1"/>
</dbReference>
<dbReference type="Pfam" id="PF01170">
    <property type="entry name" value="UPF0020"/>
    <property type="match status" value="1"/>
</dbReference>
<dbReference type="Proteomes" id="UP000184020">
    <property type="component" value="Unassembled WGS sequence"/>
</dbReference>
<dbReference type="InterPro" id="IPR000241">
    <property type="entry name" value="RlmKL-like_Mtase"/>
</dbReference>
<evidence type="ECO:0000256" key="2">
    <source>
        <dbReference type="ARBA" id="ARBA00022679"/>
    </source>
</evidence>
<keyword evidence="2" id="KW-0808">Transferase</keyword>
<dbReference type="GO" id="GO:0003723">
    <property type="term" value="F:RNA binding"/>
    <property type="evidence" value="ECO:0007669"/>
    <property type="project" value="UniProtKB-UniRule"/>
</dbReference>